<dbReference type="EMBL" id="DTAI01000075">
    <property type="protein sequence ID" value="HGN36409.1"/>
    <property type="molecule type" value="Genomic_DNA"/>
</dbReference>
<comment type="caution">
    <text evidence="7">The sequence shown here is derived from an EMBL/GenBank/DDBJ whole genome shotgun (WGS) entry which is preliminary data.</text>
</comment>
<organism evidence="7">
    <name type="scientific">Ignisphaera aggregans</name>
    <dbReference type="NCBI Taxonomy" id="334771"/>
    <lineage>
        <taxon>Archaea</taxon>
        <taxon>Thermoproteota</taxon>
        <taxon>Thermoprotei</taxon>
        <taxon>Desulfurococcales</taxon>
        <taxon>Desulfurococcaceae</taxon>
        <taxon>Ignisphaera</taxon>
    </lineage>
</organism>
<feature type="transmembrane region" description="Helical" evidence="5">
    <location>
        <begin position="78"/>
        <end position="101"/>
    </location>
</feature>
<feature type="domain" description="ABC transmembrane type-1" evidence="6">
    <location>
        <begin position="8"/>
        <end position="203"/>
    </location>
</feature>
<keyword evidence="4 5" id="KW-0472">Membrane</keyword>
<evidence type="ECO:0000259" key="6">
    <source>
        <dbReference type="PROSITE" id="PS50928"/>
    </source>
</evidence>
<dbReference type="PANTHER" id="PTHR43632">
    <property type="entry name" value="PERMEASE COMPONENT OF TUNGSTATE ABC TRANSPORTER"/>
    <property type="match status" value="1"/>
</dbReference>
<protein>
    <submittedName>
        <fullName evidence="7">ABC transporter permease subunit</fullName>
    </submittedName>
</protein>
<sequence length="212" mass="22875">MSEVFDTIVRSIIVSGIATALASLWSIPLTYLLVLRNRRAMVMEVVIETLVGIPTVLLGLLLYMLLSSSGPLGFLNLLYTPQAMIIGESILITPLIISVSYRSIRDMAKLYHELALSIGADRFQRIRLIIGQSLPGVVAACITGFSRAIGELGIAMMIGGNIRGYTRVMTTAIALEVAKGNFEEAITLGIALLAITISISIAIKLLSRVRIT</sequence>
<feature type="transmembrane region" description="Helical" evidence="5">
    <location>
        <begin position="185"/>
        <end position="206"/>
    </location>
</feature>
<feature type="transmembrane region" description="Helical" evidence="5">
    <location>
        <begin position="45"/>
        <end position="66"/>
    </location>
</feature>
<proteinExistence type="inferred from homology"/>
<evidence type="ECO:0000256" key="1">
    <source>
        <dbReference type="ARBA" id="ARBA00004141"/>
    </source>
</evidence>
<dbReference type="Gene3D" id="1.10.3720.10">
    <property type="entry name" value="MetI-like"/>
    <property type="match status" value="1"/>
</dbReference>
<dbReference type="SUPFAM" id="SSF161098">
    <property type="entry name" value="MetI-like"/>
    <property type="match status" value="1"/>
</dbReference>
<feature type="transmembrane region" description="Helical" evidence="5">
    <location>
        <begin position="12"/>
        <end position="33"/>
    </location>
</feature>
<dbReference type="InterPro" id="IPR035906">
    <property type="entry name" value="MetI-like_sf"/>
</dbReference>
<gene>
    <name evidence="7" type="ORF">ENT87_02520</name>
</gene>
<name>A0A7J3I6R0_9CREN</name>
<comment type="subcellular location">
    <subcellularLocation>
        <location evidence="5">Cell membrane</location>
        <topology evidence="5">Multi-pass membrane protein</topology>
    </subcellularLocation>
    <subcellularLocation>
        <location evidence="1">Membrane</location>
        <topology evidence="1">Multi-pass membrane protein</topology>
    </subcellularLocation>
</comment>
<dbReference type="PANTHER" id="PTHR43632:SF1">
    <property type="entry name" value="PERMEASE COMPONENT OF TUNGSTATE ABC TRANSPORTER"/>
    <property type="match status" value="1"/>
</dbReference>
<dbReference type="GO" id="GO:0055085">
    <property type="term" value="P:transmembrane transport"/>
    <property type="evidence" value="ECO:0007669"/>
    <property type="project" value="InterPro"/>
</dbReference>
<evidence type="ECO:0000256" key="3">
    <source>
        <dbReference type="ARBA" id="ARBA00022989"/>
    </source>
</evidence>
<dbReference type="GO" id="GO:0005886">
    <property type="term" value="C:plasma membrane"/>
    <property type="evidence" value="ECO:0007669"/>
    <property type="project" value="UniProtKB-SubCell"/>
</dbReference>
<accession>A0A7J3I6R0</accession>
<evidence type="ECO:0000256" key="4">
    <source>
        <dbReference type="ARBA" id="ARBA00023136"/>
    </source>
</evidence>
<reference evidence="7" key="1">
    <citation type="journal article" date="2020" name="mSystems">
        <title>Genome- and Community-Level Interaction Insights into Carbon Utilization and Element Cycling Functions of Hydrothermarchaeota in Hydrothermal Sediment.</title>
        <authorList>
            <person name="Zhou Z."/>
            <person name="Liu Y."/>
            <person name="Xu W."/>
            <person name="Pan J."/>
            <person name="Luo Z.H."/>
            <person name="Li M."/>
        </authorList>
    </citation>
    <scope>NUCLEOTIDE SEQUENCE [LARGE SCALE GENOMIC DNA]</scope>
    <source>
        <strain evidence="7">SpSt-618</strain>
    </source>
</reference>
<dbReference type="InterPro" id="IPR049783">
    <property type="entry name" value="ABC_perm_TupB-like"/>
</dbReference>
<dbReference type="CDD" id="cd06261">
    <property type="entry name" value="TM_PBP2"/>
    <property type="match status" value="1"/>
</dbReference>
<dbReference type="NCBIfam" id="NF038017">
    <property type="entry name" value="ABC_perm1"/>
    <property type="match status" value="1"/>
</dbReference>
<comment type="similarity">
    <text evidence="5">Belongs to the binding-protein-dependent transport system permease family.</text>
</comment>
<feature type="transmembrane region" description="Helical" evidence="5">
    <location>
        <begin position="128"/>
        <end position="149"/>
    </location>
</feature>
<dbReference type="InterPro" id="IPR000515">
    <property type="entry name" value="MetI-like"/>
</dbReference>
<evidence type="ECO:0000256" key="2">
    <source>
        <dbReference type="ARBA" id="ARBA00022692"/>
    </source>
</evidence>
<keyword evidence="2 5" id="KW-0812">Transmembrane</keyword>
<evidence type="ECO:0000256" key="5">
    <source>
        <dbReference type="RuleBase" id="RU363032"/>
    </source>
</evidence>
<keyword evidence="3 5" id="KW-1133">Transmembrane helix</keyword>
<dbReference type="PROSITE" id="PS50928">
    <property type="entry name" value="ABC_TM1"/>
    <property type="match status" value="1"/>
</dbReference>
<dbReference type="Pfam" id="PF00528">
    <property type="entry name" value="BPD_transp_1"/>
    <property type="match status" value="1"/>
</dbReference>
<dbReference type="AlphaFoldDB" id="A0A7J3I6R0"/>
<evidence type="ECO:0000313" key="7">
    <source>
        <dbReference type="EMBL" id="HGN36409.1"/>
    </source>
</evidence>
<keyword evidence="5" id="KW-0813">Transport</keyword>